<protein>
    <submittedName>
        <fullName evidence="2">Uncharacterized protein</fullName>
    </submittedName>
</protein>
<dbReference type="Proteomes" id="UP000273828">
    <property type="component" value="Unassembled WGS sequence"/>
</dbReference>
<organism evidence="2 3">
    <name type="scientific">Natrarchaeobius halalkaliphilus</name>
    <dbReference type="NCBI Taxonomy" id="1679091"/>
    <lineage>
        <taxon>Archaea</taxon>
        <taxon>Methanobacteriati</taxon>
        <taxon>Methanobacteriota</taxon>
        <taxon>Stenosarchaea group</taxon>
        <taxon>Halobacteria</taxon>
        <taxon>Halobacteriales</taxon>
        <taxon>Natrialbaceae</taxon>
        <taxon>Natrarchaeobius</taxon>
    </lineage>
</organism>
<dbReference type="InterPro" id="IPR055957">
    <property type="entry name" value="DUF7535"/>
</dbReference>
<dbReference type="RefSeq" id="WP_124176773.1">
    <property type="nucleotide sequence ID" value="NZ_REFY01000001.1"/>
</dbReference>
<comment type="caution">
    <text evidence="2">The sequence shown here is derived from an EMBL/GenBank/DDBJ whole genome shotgun (WGS) entry which is preliminary data.</text>
</comment>
<reference evidence="2 3" key="1">
    <citation type="submission" date="2018-10" db="EMBL/GenBank/DDBJ databases">
        <title>Natrarchaeobius chitinivorans gen. nov., sp. nov., and Natrarchaeobius haloalkaliphilus sp. nov., alkaliphilic, chitin-utilizing haloarchaea from hypersaline alkaline lakes.</title>
        <authorList>
            <person name="Sorokin D.Y."/>
            <person name="Elcheninov A.G."/>
            <person name="Kostrikina N.A."/>
            <person name="Bale N.J."/>
            <person name="Sinninghe Damste J.S."/>
            <person name="Khijniak T.V."/>
            <person name="Kublanov I.V."/>
            <person name="Toshchakov S.V."/>
        </authorList>
    </citation>
    <scope>NUCLEOTIDE SEQUENCE [LARGE SCALE GENOMIC DNA]</scope>
    <source>
        <strain evidence="2 3">AArcht-Sl</strain>
    </source>
</reference>
<evidence type="ECO:0000313" key="3">
    <source>
        <dbReference type="Proteomes" id="UP000273828"/>
    </source>
</evidence>
<dbReference type="AlphaFoldDB" id="A0A3N6LYF4"/>
<keyword evidence="3" id="KW-1185">Reference proteome</keyword>
<keyword evidence="1" id="KW-0812">Transmembrane</keyword>
<keyword evidence="1" id="KW-1133">Transmembrane helix</keyword>
<gene>
    <name evidence="2" type="ORF">EA462_01345</name>
</gene>
<name>A0A3N6LYF4_9EURY</name>
<dbReference type="Pfam" id="PF24379">
    <property type="entry name" value="DUF7535"/>
    <property type="match status" value="1"/>
</dbReference>
<evidence type="ECO:0000256" key="1">
    <source>
        <dbReference type="SAM" id="Phobius"/>
    </source>
</evidence>
<feature type="transmembrane region" description="Helical" evidence="1">
    <location>
        <begin position="20"/>
        <end position="46"/>
    </location>
</feature>
<accession>A0A3N6LYF4</accession>
<evidence type="ECO:0000313" key="2">
    <source>
        <dbReference type="EMBL" id="RQG92894.1"/>
    </source>
</evidence>
<proteinExistence type="predicted"/>
<sequence>MSTGVSQSTGYGPNLQMSAFGWVMAIVLALMLLPVLPVVVLALILWKIFGEDEVIESQFETWRTASERQPNGS</sequence>
<keyword evidence="1" id="KW-0472">Membrane</keyword>
<dbReference type="EMBL" id="REFY01000001">
    <property type="protein sequence ID" value="RQG92894.1"/>
    <property type="molecule type" value="Genomic_DNA"/>
</dbReference>